<dbReference type="AlphaFoldDB" id="A0AAD2CZJ3"/>
<gene>
    <name evidence="1" type="ORF">ECRASSUSDP1_LOCUS16861</name>
</gene>
<reference evidence="1" key="1">
    <citation type="submission" date="2023-07" db="EMBL/GenBank/DDBJ databases">
        <authorList>
            <consortium name="AG Swart"/>
            <person name="Singh M."/>
            <person name="Singh A."/>
            <person name="Seah K."/>
            <person name="Emmerich C."/>
        </authorList>
    </citation>
    <scope>NUCLEOTIDE SEQUENCE</scope>
    <source>
        <strain evidence="1">DP1</strain>
    </source>
</reference>
<organism evidence="1 2">
    <name type="scientific">Euplotes crassus</name>
    <dbReference type="NCBI Taxonomy" id="5936"/>
    <lineage>
        <taxon>Eukaryota</taxon>
        <taxon>Sar</taxon>
        <taxon>Alveolata</taxon>
        <taxon>Ciliophora</taxon>
        <taxon>Intramacronucleata</taxon>
        <taxon>Spirotrichea</taxon>
        <taxon>Hypotrichia</taxon>
        <taxon>Euplotida</taxon>
        <taxon>Euplotidae</taxon>
        <taxon>Moneuplotes</taxon>
    </lineage>
</organism>
<keyword evidence="2" id="KW-1185">Reference proteome</keyword>
<name>A0AAD2CZJ3_EUPCR</name>
<protein>
    <submittedName>
        <fullName evidence="1">Uncharacterized protein</fullName>
    </submittedName>
</protein>
<accession>A0AAD2CZJ3</accession>
<proteinExistence type="predicted"/>
<comment type="caution">
    <text evidence="1">The sequence shown here is derived from an EMBL/GenBank/DDBJ whole genome shotgun (WGS) entry which is preliminary data.</text>
</comment>
<dbReference type="EMBL" id="CAMPGE010016987">
    <property type="protein sequence ID" value="CAI2375499.1"/>
    <property type="molecule type" value="Genomic_DNA"/>
</dbReference>
<dbReference type="Proteomes" id="UP001295684">
    <property type="component" value="Unassembled WGS sequence"/>
</dbReference>
<evidence type="ECO:0000313" key="1">
    <source>
        <dbReference type="EMBL" id="CAI2375499.1"/>
    </source>
</evidence>
<sequence>MRDMKCSIQDLIKPITILAEALDFEIKLLTEEKDSFTNPEQKRGFEINQVIKTIQINKDLIQMYKEISKQAIMKAENTRAEISEKCYMTDEISSRIDAMVKFYSMF</sequence>
<evidence type="ECO:0000313" key="2">
    <source>
        <dbReference type="Proteomes" id="UP001295684"/>
    </source>
</evidence>